<gene>
    <name evidence="2" type="ORF">ACFFTO_44950</name>
</gene>
<keyword evidence="3" id="KW-1185">Reference proteome</keyword>
<sequence>MKRSVRLCRRIAETRNLLDTGWPVDLDTASAELAEAETERAMKWETVLLLGDPATIAAARAWHEQAWQLERTLDEDSPDKAAFIDAYKNTMRLRNEFYARARADLDVASGTLPELTWSSLERWSTGPDGAELSADHPRRLRSRASTRPARRRSSTRDELTRSHGRPPECTGPARRRGPHAPGGAWTAPPHPSVHGVSGGTVSGSVFPARHAGLRSGGMGTVSDDIGPCES</sequence>
<feature type="non-terminal residue" evidence="2">
    <location>
        <position position="230"/>
    </location>
</feature>
<comment type="caution">
    <text evidence="2">The sequence shown here is derived from an EMBL/GenBank/DDBJ whole genome shotgun (WGS) entry which is preliminary data.</text>
</comment>
<proteinExistence type="predicted"/>
<evidence type="ECO:0000256" key="1">
    <source>
        <dbReference type="SAM" id="MobiDB-lite"/>
    </source>
</evidence>
<dbReference type="Proteomes" id="UP001589535">
    <property type="component" value="Unassembled WGS sequence"/>
</dbReference>
<dbReference type="EMBL" id="JBHMBK010000089">
    <property type="protein sequence ID" value="MFB9691360.1"/>
    <property type="molecule type" value="Genomic_DNA"/>
</dbReference>
<reference evidence="2 3" key="1">
    <citation type="submission" date="2024-09" db="EMBL/GenBank/DDBJ databases">
        <authorList>
            <person name="Sun Q."/>
            <person name="Mori K."/>
        </authorList>
    </citation>
    <scope>NUCLEOTIDE SEQUENCE [LARGE SCALE GENOMIC DNA]</scope>
    <source>
        <strain evidence="2 3">JCM 13852</strain>
    </source>
</reference>
<organism evidence="2 3">
    <name type="scientific">Amycolatopsis plumensis</name>
    <dbReference type="NCBI Taxonomy" id="236508"/>
    <lineage>
        <taxon>Bacteria</taxon>
        <taxon>Bacillati</taxon>
        <taxon>Actinomycetota</taxon>
        <taxon>Actinomycetes</taxon>
        <taxon>Pseudonocardiales</taxon>
        <taxon>Pseudonocardiaceae</taxon>
        <taxon>Amycolatopsis</taxon>
    </lineage>
</organism>
<evidence type="ECO:0000313" key="3">
    <source>
        <dbReference type="Proteomes" id="UP001589535"/>
    </source>
</evidence>
<feature type="region of interest" description="Disordered" evidence="1">
    <location>
        <begin position="121"/>
        <end position="230"/>
    </location>
</feature>
<feature type="compositionally biased region" description="Basic residues" evidence="1">
    <location>
        <begin position="138"/>
        <end position="153"/>
    </location>
</feature>
<dbReference type="RefSeq" id="WP_378208210.1">
    <property type="nucleotide sequence ID" value="NZ_JBHMBK010000089.1"/>
</dbReference>
<accession>A0ABV5UM25</accession>
<protein>
    <submittedName>
        <fullName evidence="2">Uncharacterized protein</fullName>
    </submittedName>
</protein>
<evidence type="ECO:0000313" key="2">
    <source>
        <dbReference type="EMBL" id="MFB9691360.1"/>
    </source>
</evidence>
<name>A0ABV5UM25_9PSEU</name>